<evidence type="ECO:0000313" key="2">
    <source>
        <dbReference type="Proteomes" id="UP000594262"/>
    </source>
</evidence>
<organism evidence="1 2">
    <name type="scientific">Clytia hemisphaerica</name>
    <dbReference type="NCBI Taxonomy" id="252671"/>
    <lineage>
        <taxon>Eukaryota</taxon>
        <taxon>Metazoa</taxon>
        <taxon>Cnidaria</taxon>
        <taxon>Hydrozoa</taxon>
        <taxon>Hydroidolina</taxon>
        <taxon>Leptothecata</taxon>
        <taxon>Obeliida</taxon>
        <taxon>Clytiidae</taxon>
        <taxon>Clytia</taxon>
    </lineage>
</organism>
<accession>A0A7M5X0R8</accession>
<dbReference type="Proteomes" id="UP000594262">
    <property type="component" value="Unplaced"/>
</dbReference>
<dbReference type="EnsemblMetazoa" id="CLYHEMT015957.1">
    <property type="protein sequence ID" value="CLYHEMP015957.1"/>
    <property type="gene ID" value="CLYHEMG015957"/>
</dbReference>
<proteinExistence type="predicted"/>
<reference evidence="1" key="1">
    <citation type="submission" date="2021-01" db="UniProtKB">
        <authorList>
            <consortium name="EnsemblMetazoa"/>
        </authorList>
    </citation>
    <scope>IDENTIFICATION</scope>
</reference>
<dbReference type="AlphaFoldDB" id="A0A7M5X0R8"/>
<keyword evidence="2" id="KW-1185">Reference proteome</keyword>
<evidence type="ECO:0000313" key="1">
    <source>
        <dbReference type="EnsemblMetazoa" id="CLYHEMP015957.1"/>
    </source>
</evidence>
<dbReference type="OrthoDB" id="5986261at2759"/>
<sequence length="210" mass="23762">MDEYGFVPVPLVIGASGTTKFTVAKLALASIGVKGNKFDPTYSSLVNLVSKTQVPFLWEDAEDFNCLGKLVMLIYNDSEREKYEGSSESPHTMPVCTTNGTFFDNLSEGIRYNRFVQRTLLIPFNEYERQKLGVIGKLMFSHTLTTEMGPKASALFPQFLELEEVIKMKNIENDPLMKGLEKTLLVKELFHVSDLRSDKNYALMMFFTGK</sequence>
<protein>
    <submittedName>
        <fullName evidence="1">Uncharacterized protein</fullName>
    </submittedName>
</protein>
<name>A0A7M5X0R8_9CNID</name>